<evidence type="ECO:0000313" key="3">
    <source>
        <dbReference type="Proteomes" id="UP001152622"/>
    </source>
</evidence>
<organism evidence="2 3">
    <name type="scientific">Synaphobranchus kaupii</name>
    <name type="common">Kaup's arrowtooth eel</name>
    <dbReference type="NCBI Taxonomy" id="118154"/>
    <lineage>
        <taxon>Eukaryota</taxon>
        <taxon>Metazoa</taxon>
        <taxon>Chordata</taxon>
        <taxon>Craniata</taxon>
        <taxon>Vertebrata</taxon>
        <taxon>Euteleostomi</taxon>
        <taxon>Actinopterygii</taxon>
        <taxon>Neopterygii</taxon>
        <taxon>Teleostei</taxon>
        <taxon>Anguilliformes</taxon>
        <taxon>Synaphobranchidae</taxon>
        <taxon>Synaphobranchus</taxon>
    </lineage>
</organism>
<dbReference type="AlphaFoldDB" id="A0A9Q1GBY2"/>
<keyword evidence="3" id="KW-1185">Reference proteome</keyword>
<protein>
    <submittedName>
        <fullName evidence="2">Uncharacterized protein</fullName>
    </submittedName>
</protein>
<evidence type="ECO:0000313" key="2">
    <source>
        <dbReference type="EMBL" id="KAJ8380733.1"/>
    </source>
</evidence>
<dbReference type="Proteomes" id="UP001152622">
    <property type="component" value="Chromosome 1"/>
</dbReference>
<feature type="region of interest" description="Disordered" evidence="1">
    <location>
        <begin position="1"/>
        <end position="23"/>
    </location>
</feature>
<reference evidence="2" key="1">
    <citation type="journal article" date="2023" name="Science">
        <title>Genome structures resolve the early diversification of teleost fishes.</title>
        <authorList>
            <person name="Parey E."/>
            <person name="Louis A."/>
            <person name="Montfort J."/>
            <person name="Bouchez O."/>
            <person name="Roques C."/>
            <person name="Iampietro C."/>
            <person name="Lluch J."/>
            <person name="Castinel A."/>
            <person name="Donnadieu C."/>
            <person name="Desvignes T."/>
            <person name="Floi Bucao C."/>
            <person name="Jouanno E."/>
            <person name="Wen M."/>
            <person name="Mejri S."/>
            <person name="Dirks R."/>
            <person name="Jansen H."/>
            <person name="Henkel C."/>
            <person name="Chen W.J."/>
            <person name="Zahm M."/>
            <person name="Cabau C."/>
            <person name="Klopp C."/>
            <person name="Thompson A.W."/>
            <person name="Robinson-Rechavi M."/>
            <person name="Braasch I."/>
            <person name="Lecointre G."/>
            <person name="Bobe J."/>
            <person name="Postlethwait J.H."/>
            <person name="Berthelot C."/>
            <person name="Roest Crollius H."/>
            <person name="Guiguen Y."/>
        </authorList>
    </citation>
    <scope>NUCLEOTIDE SEQUENCE</scope>
    <source>
        <strain evidence="2">WJC10195</strain>
    </source>
</reference>
<accession>A0A9Q1GBY2</accession>
<gene>
    <name evidence="2" type="ORF">SKAU_G00015110</name>
</gene>
<name>A0A9Q1GBY2_SYNKA</name>
<dbReference type="EMBL" id="JAINUF010000001">
    <property type="protein sequence ID" value="KAJ8380733.1"/>
    <property type="molecule type" value="Genomic_DNA"/>
</dbReference>
<sequence>MLSASWASCSSMGVSGSHPSASPLAWTTATSGLTWSRSSKRLQWLHSWAAHGRRDKASQVSEAWSVRRRKWLPCRYGRKWCNALTTASSSRLVTQ</sequence>
<comment type="caution">
    <text evidence="2">The sequence shown here is derived from an EMBL/GenBank/DDBJ whole genome shotgun (WGS) entry which is preliminary data.</text>
</comment>
<proteinExistence type="predicted"/>
<evidence type="ECO:0000256" key="1">
    <source>
        <dbReference type="SAM" id="MobiDB-lite"/>
    </source>
</evidence>